<name>A0A366LEG8_9ACTN</name>
<proteinExistence type="inferred from homology"/>
<evidence type="ECO:0000256" key="2">
    <source>
        <dbReference type="ARBA" id="ARBA00022679"/>
    </source>
</evidence>
<dbReference type="InterPro" id="IPR034646">
    <property type="entry name" value="ADCK3_dom"/>
</dbReference>
<keyword evidence="2" id="KW-0808">Transferase</keyword>
<accession>A0A366LEG8</accession>
<sequence length="449" mass="49012">MSDLPRRAVTRSAKLATLPLGFAGRTALGLGKRIGGKSAEIVAQEIQQRTADQVFKVLGELKGGAMKLGQALSIFEAALPPEIAGPYRATLTKLQDAAPPLPAPVVHRVLTEQLGDDWRDNFLSFDDRPTAAASIGQVHRAVWHDGRAVAVKVQYPGAGKALLADFNQLARLGRLFGVLLPGLDIKPLLGELRDRIAEELDYFNEAEAQHAFAGEFADDPDFHVPDVIAVNEQVLVTEWMDGTPLSRVIAEGTKEERDRAGLLLVRFLFCSPARVGMLHADPHPGNFRITPDGRLGVLDFGAVNRLPNGYPPVFGTLTRIFNQGDMESVEAGLRAEGFIRDHITIDPDALRGFLSPYIEPTAVEEFTFSREWLQQQAAMVADLRPHNVVRQLNLPPSYVLIHRVHAAGVGVLCQLGTTARFRDEVITWVPGFADDPDPNDPHPEPVATG</sequence>
<dbReference type="SUPFAM" id="SSF56112">
    <property type="entry name" value="Protein kinase-like (PK-like)"/>
    <property type="match status" value="1"/>
</dbReference>
<evidence type="ECO:0000256" key="4">
    <source>
        <dbReference type="ARBA" id="ARBA00022840"/>
    </source>
</evidence>
<dbReference type="GO" id="GO:0005524">
    <property type="term" value="F:ATP binding"/>
    <property type="evidence" value="ECO:0007669"/>
    <property type="project" value="UniProtKB-KW"/>
</dbReference>
<dbReference type="EMBL" id="QMEY01000054">
    <property type="protein sequence ID" value="RBQ11674.1"/>
    <property type="molecule type" value="Genomic_DNA"/>
</dbReference>
<keyword evidence="4" id="KW-0067">ATP-binding</keyword>
<dbReference type="InterPro" id="IPR004147">
    <property type="entry name" value="ABC1_dom"/>
</dbReference>
<feature type="domain" description="ABC1 atypical kinase-like" evidence="5">
    <location>
        <begin position="93"/>
        <end position="308"/>
    </location>
</feature>
<dbReference type="Proteomes" id="UP000253303">
    <property type="component" value="Unassembled WGS sequence"/>
</dbReference>
<keyword evidence="7" id="KW-1185">Reference proteome</keyword>
<evidence type="ECO:0000313" key="7">
    <source>
        <dbReference type="Proteomes" id="UP000253303"/>
    </source>
</evidence>
<dbReference type="RefSeq" id="WP_113986906.1">
    <property type="nucleotide sequence ID" value="NZ_QMEY01000054.1"/>
</dbReference>
<comment type="caution">
    <text evidence="6">The sequence shown here is derived from an EMBL/GenBank/DDBJ whole genome shotgun (WGS) entry which is preliminary data.</text>
</comment>
<dbReference type="AlphaFoldDB" id="A0A366LEG8"/>
<evidence type="ECO:0000313" key="6">
    <source>
        <dbReference type="EMBL" id="RBQ11674.1"/>
    </source>
</evidence>
<dbReference type="Pfam" id="PF03109">
    <property type="entry name" value="ABC1"/>
    <property type="match status" value="1"/>
</dbReference>
<dbReference type="GO" id="GO:0016301">
    <property type="term" value="F:kinase activity"/>
    <property type="evidence" value="ECO:0007669"/>
    <property type="project" value="UniProtKB-KW"/>
</dbReference>
<evidence type="ECO:0000259" key="5">
    <source>
        <dbReference type="Pfam" id="PF03109"/>
    </source>
</evidence>
<dbReference type="InterPro" id="IPR051409">
    <property type="entry name" value="Atypical_kinase_ADCK"/>
</dbReference>
<keyword evidence="6" id="KW-0418">Kinase</keyword>
<dbReference type="OrthoDB" id="9795390at2"/>
<evidence type="ECO:0000256" key="3">
    <source>
        <dbReference type="ARBA" id="ARBA00022741"/>
    </source>
</evidence>
<dbReference type="PANTHER" id="PTHR43851">
    <property type="match status" value="1"/>
</dbReference>
<protein>
    <submittedName>
        <fullName evidence="6">AarF/ABC1/UbiB kinase family protein</fullName>
    </submittedName>
</protein>
<dbReference type="CDD" id="cd13970">
    <property type="entry name" value="ABC1_ADCK3"/>
    <property type="match status" value="1"/>
</dbReference>
<comment type="similarity">
    <text evidence="1">Belongs to the protein kinase superfamily. ADCK protein kinase family.</text>
</comment>
<organism evidence="6 7">
    <name type="scientific">Spongiactinospora rosea</name>
    <dbReference type="NCBI Taxonomy" id="2248750"/>
    <lineage>
        <taxon>Bacteria</taxon>
        <taxon>Bacillati</taxon>
        <taxon>Actinomycetota</taxon>
        <taxon>Actinomycetes</taxon>
        <taxon>Streptosporangiales</taxon>
        <taxon>Streptosporangiaceae</taxon>
        <taxon>Spongiactinospora</taxon>
    </lineage>
</organism>
<dbReference type="PANTHER" id="PTHR43851:SF3">
    <property type="entry name" value="COENZYME Q8"/>
    <property type="match status" value="1"/>
</dbReference>
<evidence type="ECO:0000256" key="1">
    <source>
        <dbReference type="ARBA" id="ARBA00009670"/>
    </source>
</evidence>
<gene>
    <name evidence="6" type="ORF">DP939_44735</name>
</gene>
<reference evidence="6 7" key="1">
    <citation type="submission" date="2018-06" db="EMBL/GenBank/DDBJ databases">
        <title>Sphaerisporangium craniellae sp. nov., isolated from a marine sponge in the South China Sea.</title>
        <authorList>
            <person name="Li L."/>
        </authorList>
    </citation>
    <scope>NUCLEOTIDE SEQUENCE [LARGE SCALE GENOMIC DNA]</scope>
    <source>
        <strain evidence="6 7">LHW63015</strain>
    </source>
</reference>
<dbReference type="InterPro" id="IPR011009">
    <property type="entry name" value="Kinase-like_dom_sf"/>
</dbReference>
<keyword evidence="3" id="KW-0547">Nucleotide-binding</keyword>